<accession>Q05E66</accession>
<dbReference type="AlphaFoldDB" id="Q05E66"/>
<evidence type="ECO:0000313" key="1">
    <source>
        <dbReference type="EMBL" id="BAF34735.1"/>
    </source>
</evidence>
<dbReference type="GeneID" id="4525203"/>
<dbReference type="EnsemblBacteria" id="BAF34735">
    <property type="protein sequence ID" value="BAF34735"/>
    <property type="gene ID" value="APE_0472a"/>
</dbReference>
<dbReference type="EMBL" id="BA000002">
    <property type="protein sequence ID" value="BAF34735.1"/>
    <property type="molecule type" value="Genomic_DNA"/>
</dbReference>
<proteinExistence type="predicted"/>
<name>Q05E66_AERPE</name>
<dbReference type="Proteomes" id="UP000002518">
    <property type="component" value="Chromosome"/>
</dbReference>
<sequence length="75" mass="8766">MPRVVKIVVPDEVKESDVAQWVAEGLSKRLLRKLVVESLSEGIDVNLEKALEEFEKTRDEVWRKVEKEYREKGLI</sequence>
<dbReference type="RefSeq" id="WP_010865775.1">
    <property type="nucleotide sequence ID" value="NC_000854.2"/>
</dbReference>
<protein>
    <submittedName>
        <fullName evidence="1">Uncharacterized protein</fullName>
    </submittedName>
</protein>
<gene>
    <name evidence="1" type="ordered locus">APE_0472a</name>
</gene>
<dbReference type="eggNOG" id="arCOG06086">
    <property type="taxonomic scope" value="Archaea"/>
</dbReference>
<organism evidence="1 2">
    <name type="scientific">Aeropyrum pernix (strain ATCC 700893 / DSM 11879 / JCM 9820 / NBRC 100138 / K1)</name>
    <dbReference type="NCBI Taxonomy" id="272557"/>
    <lineage>
        <taxon>Archaea</taxon>
        <taxon>Thermoproteota</taxon>
        <taxon>Thermoprotei</taxon>
        <taxon>Desulfurococcales</taxon>
        <taxon>Desulfurococcaceae</taxon>
        <taxon>Aeropyrum</taxon>
    </lineage>
</organism>
<keyword evidence="2" id="KW-1185">Reference proteome</keyword>
<reference evidence="1 2" key="1">
    <citation type="journal article" date="1999" name="DNA Res.">
        <title>Complete genome sequence of an aerobic hyper-thermophilic crenarchaeon, Aeropyrum pernix K1.</title>
        <authorList>
            <person name="Kawarabayasi Y."/>
            <person name="Hino Y."/>
            <person name="Horikawa H."/>
            <person name="Yamazaki S."/>
            <person name="Haikawa Y."/>
            <person name="Jin-no K."/>
            <person name="Takahashi M."/>
            <person name="Sekine M."/>
            <person name="Baba S."/>
            <person name="Ankai A."/>
            <person name="Kosugi H."/>
            <person name="Hosoyama A."/>
            <person name="Fukui S."/>
            <person name="Nagai Y."/>
            <person name="Nishijima K."/>
            <person name="Nakazawa H."/>
            <person name="Takamiya M."/>
            <person name="Masuda S."/>
            <person name="Funahashi T."/>
            <person name="Tanaka T."/>
            <person name="Kudoh Y."/>
            <person name="Yamazaki J."/>
            <person name="Kushida N."/>
            <person name="Oguchi A."/>
            <person name="Aoki K."/>
            <person name="Kubota K."/>
            <person name="Nakamura Y."/>
            <person name="Nomura N."/>
            <person name="Sako Y."/>
            <person name="Kikuchi H."/>
        </authorList>
    </citation>
    <scope>NUCLEOTIDE SEQUENCE [LARGE SCALE GENOMIC DNA]</scope>
    <source>
        <strain evidence="2">ATCC 700893 / DSM 11879 / JCM 9820 / NBRC 100138 / K1</strain>
    </source>
</reference>
<dbReference type="STRING" id="272557.APE_0472a"/>
<evidence type="ECO:0000313" key="2">
    <source>
        <dbReference type="Proteomes" id="UP000002518"/>
    </source>
</evidence>
<dbReference type="KEGG" id="ape:APE_0472a"/>